<gene>
    <name evidence="2" type="ORF">G3I59_40955</name>
    <name evidence="3" type="ORF">SAMN05421854_102402</name>
</gene>
<dbReference type="PANTHER" id="PTHR43441">
    <property type="entry name" value="RIBOSOMAL-PROTEIN-SERINE ACETYLTRANSFERASE"/>
    <property type="match status" value="1"/>
</dbReference>
<dbReference type="GO" id="GO:1990189">
    <property type="term" value="F:protein N-terminal-serine acetyltransferase activity"/>
    <property type="evidence" value="ECO:0007669"/>
    <property type="project" value="TreeGrafter"/>
</dbReference>
<evidence type="ECO:0000313" key="2">
    <source>
        <dbReference type="EMBL" id="NEC61801.1"/>
    </source>
</evidence>
<dbReference type="EMBL" id="JAAGNC010000201">
    <property type="protein sequence ID" value="NEC61801.1"/>
    <property type="molecule type" value="Genomic_DNA"/>
</dbReference>
<organism evidence="3 4">
    <name type="scientific">Amycolatopsis rubida</name>
    <dbReference type="NCBI Taxonomy" id="112413"/>
    <lineage>
        <taxon>Bacteria</taxon>
        <taxon>Bacillati</taxon>
        <taxon>Actinomycetota</taxon>
        <taxon>Actinomycetes</taxon>
        <taxon>Pseudonocardiales</taxon>
        <taxon>Pseudonocardiaceae</taxon>
        <taxon>Amycolatopsis</taxon>
    </lineage>
</organism>
<dbReference type="Proteomes" id="UP000199137">
    <property type="component" value="Unassembled WGS sequence"/>
</dbReference>
<evidence type="ECO:0000313" key="5">
    <source>
        <dbReference type="Proteomes" id="UP000470404"/>
    </source>
</evidence>
<dbReference type="PANTHER" id="PTHR43441:SF10">
    <property type="entry name" value="ACETYLTRANSFERASE"/>
    <property type="match status" value="1"/>
</dbReference>
<dbReference type="EMBL" id="FOWC01000002">
    <property type="protein sequence ID" value="SFO58416.1"/>
    <property type="molecule type" value="Genomic_DNA"/>
</dbReference>
<keyword evidence="5" id="KW-1185">Reference proteome</keyword>
<sequence length="167" mass="18000">MPFSGLDGELALSPLRPDDAEAHFAGEDPELIRWLNGGPGTLAGTREYFRHCQQEWATGGSLRAFGIRVHGVLAGTADLRFSGEYLAPGEVNAAYGLYPEWRGRGFATRAVLLALRYAAGEGARRAVIKAEPENANSAAVARRAGFELSGRVTEGGEVFERYFLDLG</sequence>
<dbReference type="InterPro" id="IPR051908">
    <property type="entry name" value="Ribosomal_N-acetyltransferase"/>
</dbReference>
<dbReference type="GO" id="GO:0005737">
    <property type="term" value="C:cytoplasm"/>
    <property type="evidence" value="ECO:0007669"/>
    <property type="project" value="TreeGrafter"/>
</dbReference>
<dbReference type="OrthoDB" id="9132139at2"/>
<dbReference type="STRING" id="112413.SAMN05421854_102402"/>
<evidence type="ECO:0000313" key="3">
    <source>
        <dbReference type="EMBL" id="SFO58416.1"/>
    </source>
</evidence>
<dbReference type="Pfam" id="PF13302">
    <property type="entry name" value="Acetyltransf_3"/>
    <property type="match status" value="1"/>
</dbReference>
<accession>A0A1I5IDZ9</accession>
<dbReference type="Proteomes" id="UP000470404">
    <property type="component" value="Unassembled WGS sequence"/>
</dbReference>
<reference evidence="2 5" key="2">
    <citation type="submission" date="2020-01" db="EMBL/GenBank/DDBJ databases">
        <title>Insect and environment-associated Actinomycetes.</title>
        <authorList>
            <person name="Currrie C."/>
            <person name="Chevrette M."/>
            <person name="Carlson C."/>
            <person name="Stubbendieck R."/>
            <person name="Wendt-Pienkowski E."/>
        </authorList>
    </citation>
    <scope>NUCLEOTIDE SEQUENCE [LARGE SCALE GENOMIC DNA]</scope>
    <source>
        <strain evidence="2 5">SID8386</strain>
    </source>
</reference>
<proteinExistence type="predicted"/>
<keyword evidence="3" id="KW-0808">Transferase</keyword>
<dbReference type="PROSITE" id="PS51186">
    <property type="entry name" value="GNAT"/>
    <property type="match status" value="1"/>
</dbReference>
<dbReference type="Gene3D" id="3.40.630.30">
    <property type="match status" value="1"/>
</dbReference>
<feature type="domain" description="N-acetyltransferase" evidence="1">
    <location>
        <begin position="10"/>
        <end position="165"/>
    </location>
</feature>
<name>A0A1I5IDZ9_9PSEU</name>
<evidence type="ECO:0000259" key="1">
    <source>
        <dbReference type="PROSITE" id="PS51186"/>
    </source>
</evidence>
<reference evidence="3 4" key="1">
    <citation type="submission" date="2016-10" db="EMBL/GenBank/DDBJ databases">
        <authorList>
            <person name="de Groot N.N."/>
        </authorList>
    </citation>
    <scope>NUCLEOTIDE SEQUENCE [LARGE SCALE GENOMIC DNA]</scope>
    <source>
        <strain evidence="3 4">DSM 44637</strain>
    </source>
</reference>
<dbReference type="GO" id="GO:0008999">
    <property type="term" value="F:protein-N-terminal-alanine acetyltransferase activity"/>
    <property type="evidence" value="ECO:0007669"/>
    <property type="project" value="TreeGrafter"/>
</dbReference>
<dbReference type="SUPFAM" id="SSF55729">
    <property type="entry name" value="Acyl-CoA N-acyltransferases (Nat)"/>
    <property type="match status" value="1"/>
</dbReference>
<evidence type="ECO:0000313" key="4">
    <source>
        <dbReference type="Proteomes" id="UP000199137"/>
    </source>
</evidence>
<dbReference type="CDD" id="cd04301">
    <property type="entry name" value="NAT_SF"/>
    <property type="match status" value="1"/>
</dbReference>
<protein>
    <submittedName>
        <fullName evidence="2">GNAT family N-acetyltransferase</fullName>
    </submittedName>
    <submittedName>
        <fullName evidence="3">Protein N-acetyltransferase, RimJ/RimL family</fullName>
    </submittedName>
</protein>
<dbReference type="InterPro" id="IPR000182">
    <property type="entry name" value="GNAT_dom"/>
</dbReference>
<dbReference type="AlphaFoldDB" id="A0A1I5IDZ9"/>
<dbReference type="RefSeq" id="WP_067580370.1">
    <property type="nucleotide sequence ID" value="NZ_FOWC01000002.1"/>
</dbReference>
<dbReference type="InterPro" id="IPR016181">
    <property type="entry name" value="Acyl_CoA_acyltransferase"/>
</dbReference>